<evidence type="ECO:0000313" key="3">
    <source>
        <dbReference type="Proteomes" id="UP000268684"/>
    </source>
</evidence>
<dbReference type="AlphaFoldDB" id="A0AAJ5T7R9"/>
<dbReference type="Proteomes" id="UP000268684">
    <property type="component" value="Chromosome II"/>
</dbReference>
<keyword evidence="3" id="KW-1185">Reference proteome</keyword>
<evidence type="ECO:0000313" key="2">
    <source>
        <dbReference type="EMBL" id="VBB16096.1"/>
    </source>
</evidence>
<protein>
    <submittedName>
        <fullName evidence="2">Uncharacterized protein</fullName>
    </submittedName>
</protein>
<reference evidence="2 3" key="1">
    <citation type="submission" date="2017-11" db="EMBL/GenBank/DDBJ databases">
        <authorList>
            <person name="Seth-Smith MB H."/>
        </authorList>
    </citation>
    <scope>NUCLEOTIDE SEQUENCE [LARGE SCALE GENOMIC DNA]</scope>
    <source>
        <strain evidence="2">E</strain>
    </source>
</reference>
<proteinExistence type="predicted"/>
<accession>A0AAJ5T7R9</accession>
<keyword evidence="1" id="KW-0472">Membrane</keyword>
<keyword evidence="1" id="KW-0812">Transmembrane</keyword>
<evidence type="ECO:0000256" key="1">
    <source>
        <dbReference type="SAM" id="Phobius"/>
    </source>
</evidence>
<gene>
    <name evidence="2" type="ORF">BSTAB16_6296</name>
</gene>
<feature type="transmembrane region" description="Helical" evidence="1">
    <location>
        <begin position="232"/>
        <end position="251"/>
    </location>
</feature>
<keyword evidence="1" id="KW-1133">Transmembrane helix</keyword>
<name>A0AAJ5T7R9_9BURK</name>
<dbReference type="EMBL" id="LR025743">
    <property type="protein sequence ID" value="VBB16096.1"/>
    <property type="molecule type" value="Genomic_DNA"/>
</dbReference>
<organism evidence="2 3">
    <name type="scientific">Burkholderia stabilis</name>
    <dbReference type="NCBI Taxonomy" id="95485"/>
    <lineage>
        <taxon>Bacteria</taxon>
        <taxon>Pseudomonadati</taxon>
        <taxon>Pseudomonadota</taxon>
        <taxon>Betaproteobacteria</taxon>
        <taxon>Burkholderiales</taxon>
        <taxon>Burkholderiaceae</taxon>
        <taxon>Burkholderia</taxon>
        <taxon>Burkholderia cepacia complex</taxon>
    </lineage>
</organism>
<sequence>MRRHSTGRTNSSTIGCVVCDGGKLESRNAIESGWRSHASRVWSPRGQNTGRCRCDSSTPIRRRPVNMSELKELVKKYGGTVEHIRGLTVVCMPLKLPSRIDVGFATTYHAGWLGRLFPFLRHFEMPKGLYIYGDRAEMLSRAIGQDHELCSALRFVLDQYAFDVTCTDMRLVASLDTMSRQLSLDPGGGWHLVSNLATIARRLSELDYHEFDATPGSVFAWGPGRARKLSTGAIFVAMLCVPLYFMIHFHIQSRY</sequence>